<accession>A0AAN8K0N4</accession>
<evidence type="ECO:0000313" key="2">
    <source>
        <dbReference type="Proteomes" id="UP001347796"/>
    </source>
</evidence>
<dbReference type="Proteomes" id="UP001347796">
    <property type="component" value="Unassembled WGS sequence"/>
</dbReference>
<organism evidence="1 2">
    <name type="scientific">Patella caerulea</name>
    <name type="common">Rayed Mediterranean limpet</name>
    <dbReference type="NCBI Taxonomy" id="87958"/>
    <lineage>
        <taxon>Eukaryota</taxon>
        <taxon>Metazoa</taxon>
        <taxon>Spiralia</taxon>
        <taxon>Lophotrochozoa</taxon>
        <taxon>Mollusca</taxon>
        <taxon>Gastropoda</taxon>
        <taxon>Patellogastropoda</taxon>
        <taxon>Patelloidea</taxon>
        <taxon>Patellidae</taxon>
        <taxon>Patella</taxon>
    </lineage>
</organism>
<comment type="caution">
    <text evidence="1">The sequence shown here is derived from an EMBL/GenBank/DDBJ whole genome shotgun (WGS) entry which is preliminary data.</text>
</comment>
<gene>
    <name evidence="1" type="ORF">SNE40_008176</name>
</gene>
<proteinExistence type="predicted"/>
<reference evidence="1 2" key="1">
    <citation type="submission" date="2024-01" db="EMBL/GenBank/DDBJ databases">
        <title>The genome of the rayed Mediterranean limpet Patella caerulea (Linnaeus, 1758).</title>
        <authorList>
            <person name="Anh-Thu Weber A."/>
            <person name="Halstead-Nussloch G."/>
        </authorList>
    </citation>
    <scope>NUCLEOTIDE SEQUENCE [LARGE SCALE GENOMIC DNA]</scope>
    <source>
        <strain evidence="1">AATW-2023a</strain>
        <tissue evidence="1">Whole specimen</tissue>
    </source>
</reference>
<dbReference type="AlphaFoldDB" id="A0AAN8K0N4"/>
<name>A0AAN8K0N4_PATCE</name>
<evidence type="ECO:0000313" key="1">
    <source>
        <dbReference type="EMBL" id="KAK6186069.1"/>
    </source>
</evidence>
<sequence>MTGEIQWFVESRSWVKVLSFNSVGRISFGTISQLYNVVVTAQSLRIVIEKFDLSRRAVDIRHVQITNSSYFVLDTAIQQTTNINAEGNYQCTQWAAFLDSTGFYQTVEWSTGSLLLQNLTGKSYGKLDVFYQAL</sequence>
<protein>
    <submittedName>
        <fullName evidence="1">Uncharacterized protein</fullName>
    </submittedName>
</protein>
<dbReference type="EMBL" id="JAZGQO010000006">
    <property type="protein sequence ID" value="KAK6186069.1"/>
    <property type="molecule type" value="Genomic_DNA"/>
</dbReference>
<keyword evidence="2" id="KW-1185">Reference proteome</keyword>